<dbReference type="InterPro" id="IPR001810">
    <property type="entry name" value="F-box_dom"/>
</dbReference>
<organism evidence="2 3">
    <name type="scientific">Hypholoma sublateritium (strain FD-334 SS-4)</name>
    <dbReference type="NCBI Taxonomy" id="945553"/>
    <lineage>
        <taxon>Eukaryota</taxon>
        <taxon>Fungi</taxon>
        <taxon>Dikarya</taxon>
        <taxon>Basidiomycota</taxon>
        <taxon>Agaricomycotina</taxon>
        <taxon>Agaricomycetes</taxon>
        <taxon>Agaricomycetidae</taxon>
        <taxon>Agaricales</taxon>
        <taxon>Agaricineae</taxon>
        <taxon>Strophariaceae</taxon>
        <taxon>Hypholoma</taxon>
    </lineage>
</organism>
<evidence type="ECO:0000313" key="3">
    <source>
        <dbReference type="Proteomes" id="UP000054270"/>
    </source>
</evidence>
<dbReference type="OrthoDB" id="3365698at2759"/>
<evidence type="ECO:0000313" key="2">
    <source>
        <dbReference type="EMBL" id="KJA26898.1"/>
    </source>
</evidence>
<sequence length="195" mass="22269">MKRNINTGKGSGNKFEASIRRLPFDILHQIAMYNLPVDPDITFKQFLLPFGRVCAAWREAILSSRRLWTTLYIVIRTPGSLKDAAVNEWFRRAGDRPTTLYIDFKIVVAIPSAELDRFFTSLSLSFIHLSHLGLRAPAIPDLHPLLGLPLQWNFPKLRQLDIRSLYPGLRNRESPPAKFFMTAPPLTSLTLNSRL</sequence>
<dbReference type="EMBL" id="KN817526">
    <property type="protein sequence ID" value="KJA26898.1"/>
    <property type="molecule type" value="Genomic_DNA"/>
</dbReference>
<accession>A0A0D2MSC3</accession>
<name>A0A0D2MSC3_HYPSF</name>
<dbReference type="AlphaFoldDB" id="A0A0D2MSC3"/>
<reference evidence="3" key="1">
    <citation type="submission" date="2014-04" db="EMBL/GenBank/DDBJ databases">
        <title>Evolutionary Origins and Diversification of the Mycorrhizal Mutualists.</title>
        <authorList>
            <consortium name="DOE Joint Genome Institute"/>
            <consortium name="Mycorrhizal Genomics Consortium"/>
            <person name="Kohler A."/>
            <person name="Kuo A."/>
            <person name="Nagy L.G."/>
            <person name="Floudas D."/>
            <person name="Copeland A."/>
            <person name="Barry K.W."/>
            <person name="Cichocki N."/>
            <person name="Veneault-Fourrey C."/>
            <person name="LaButti K."/>
            <person name="Lindquist E.A."/>
            <person name="Lipzen A."/>
            <person name="Lundell T."/>
            <person name="Morin E."/>
            <person name="Murat C."/>
            <person name="Riley R."/>
            <person name="Ohm R."/>
            <person name="Sun H."/>
            <person name="Tunlid A."/>
            <person name="Henrissat B."/>
            <person name="Grigoriev I.V."/>
            <person name="Hibbett D.S."/>
            <person name="Martin F."/>
        </authorList>
    </citation>
    <scope>NUCLEOTIDE SEQUENCE [LARGE SCALE GENOMIC DNA]</scope>
    <source>
        <strain evidence="3">FD-334 SS-4</strain>
    </source>
</reference>
<evidence type="ECO:0000259" key="1">
    <source>
        <dbReference type="Pfam" id="PF12937"/>
    </source>
</evidence>
<feature type="non-terminal residue" evidence="2">
    <location>
        <position position="195"/>
    </location>
</feature>
<proteinExistence type="predicted"/>
<protein>
    <recommendedName>
        <fullName evidence="1">F-box domain-containing protein</fullName>
    </recommendedName>
</protein>
<dbReference type="Pfam" id="PF12937">
    <property type="entry name" value="F-box-like"/>
    <property type="match status" value="1"/>
</dbReference>
<dbReference type="Proteomes" id="UP000054270">
    <property type="component" value="Unassembled WGS sequence"/>
</dbReference>
<keyword evidence="3" id="KW-1185">Reference proteome</keyword>
<feature type="domain" description="F-box" evidence="1">
    <location>
        <begin position="19"/>
        <end position="73"/>
    </location>
</feature>
<dbReference type="STRING" id="945553.A0A0D2MSC3"/>
<gene>
    <name evidence="2" type="ORF">HYPSUDRAFT_36068</name>
</gene>